<proteinExistence type="predicted"/>
<dbReference type="RefSeq" id="WP_366534483.1">
    <property type="nucleotide sequence ID" value="NZ_LHQV01000019.1"/>
</dbReference>
<dbReference type="EMBL" id="LHQV01000019">
    <property type="protein sequence ID" value="OQJ97652.1"/>
    <property type="molecule type" value="Genomic_DNA"/>
</dbReference>
<reference evidence="1 2" key="1">
    <citation type="submission" date="2015-08" db="EMBL/GenBank/DDBJ databases">
        <title>Draft Genome Sequences of Vibrio parahaemolyticus Strains.</title>
        <authorList>
            <person name="Gonzalez-Escalona N."/>
            <person name="DePaola A."/>
        </authorList>
    </citation>
    <scope>NUCLEOTIDE SEQUENCE [LARGE SCALE GENOMIC DNA]</scope>
    <source>
        <strain evidence="1 2">CFSAN001621</strain>
    </source>
</reference>
<evidence type="ECO:0000313" key="2">
    <source>
        <dbReference type="Proteomes" id="UP000191946"/>
    </source>
</evidence>
<sequence length="234" mass="27116">MAKQYLNVIQTMLLNEMVTKTFHLHGDDAGNHNDNYLNFHDLDNRHTKALLRLSLIESNPDHDHQVRPNKLAYKIWEYYKNLYLDYDNFSNSEPPSSIGVFGRTVEQTKLLLRMIKHTSPQDSNGRSDSYLDLSDYKKSVINGLYLQIEQNPDNPNEWCITKGSMFEFNKSRKLFSDALEAQLKPALHTEIQGFISELDEKINALRSENQPSHDLIQLTESHRDTLISILAKHS</sequence>
<accession>A0AAX0M9G8</accession>
<dbReference type="Proteomes" id="UP000191946">
    <property type="component" value="Unassembled WGS sequence"/>
</dbReference>
<protein>
    <submittedName>
        <fullName evidence="1">Uncharacterized protein</fullName>
    </submittedName>
</protein>
<comment type="caution">
    <text evidence="1">The sequence shown here is derived from an EMBL/GenBank/DDBJ whole genome shotgun (WGS) entry which is preliminary data.</text>
</comment>
<organism evidence="1 2">
    <name type="scientific">Vibrio parahaemolyticus</name>
    <dbReference type="NCBI Taxonomy" id="670"/>
    <lineage>
        <taxon>Bacteria</taxon>
        <taxon>Pseudomonadati</taxon>
        <taxon>Pseudomonadota</taxon>
        <taxon>Gammaproteobacteria</taxon>
        <taxon>Vibrionales</taxon>
        <taxon>Vibrionaceae</taxon>
        <taxon>Vibrio</taxon>
    </lineage>
</organism>
<evidence type="ECO:0000313" key="1">
    <source>
        <dbReference type="EMBL" id="OQJ97652.1"/>
    </source>
</evidence>
<name>A0AAX0M9G8_VIBPH</name>
<dbReference type="AlphaFoldDB" id="A0AAX0M9G8"/>
<gene>
    <name evidence="1" type="ORF">AKG60_19155</name>
</gene>
<keyword evidence="2" id="KW-1185">Reference proteome</keyword>